<dbReference type="Pfam" id="PF13560">
    <property type="entry name" value="HTH_31"/>
    <property type="match status" value="1"/>
</dbReference>
<dbReference type="PANTHER" id="PTHR46797:SF1">
    <property type="entry name" value="METHYLPHOSPHONATE SYNTHASE"/>
    <property type="match status" value="1"/>
</dbReference>
<keyword evidence="4" id="KW-1185">Reference proteome</keyword>
<dbReference type="CDD" id="cd00093">
    <property type="entry name" value="HTH_XRE"/>
    <property type="match status" value="1"/>
</dbReference>
<keyword evidence="1" id="KW-0238">DNA-binding</keyword>
<dbReference type="SUPFAM" id="SSF47413">
    <property type="entry name" value="lambda repressor-like DNA-binding domains"/>
    <property type="match status" value="1"/>
</dbReference>
<dbReference type="InterPro" id="IPR050807">
    <property type="entry name" value="TransReg_Diox_bact_type"/>
</dbReference>
<evidence type="ECO:0000313" key="3">
    <source>
        <dbReference type="EMBL" id="RKH94782.1"/>
    </source>
</evidence>
<protein>
    <submittedName>
        <fullName evidence="3">XRE family transcriptional regulator</fullName>
    </submittedName>
</protein>
<dbReference type="PANTHER" id="PTHR46797">
    <property type="entry name" value="HTH-TYPE TRANSCRIPTIONAL REGULATOR"/>
    <property type="match status" value="1"/>
</dbReference>
<dbReference type="EMBL" id="RAWI01000369">
    <property type="protein sequence ID" value="RKH94782.1"/>
    <property type="molecule type" value="Genomic_DNA"/>
</dbReference>
<dbReference type="Gene3D" id="1.10.260.40">
    <property type="entry name" value="lambda repressor-like DNA-binding domains"/>
    <property type="match status" value="1"/>
</dbReference>
<evidence type="ECO:0000256" key="1">
    <source>
        <dbReference type="ARBA" id="ARBA00023125"/>
    </source>
</evidence>
<dbReference type="Proteomes" id="UP000278907">
    <property type="component" value="Unassembled WGS sequence"/>
</dbReference>
<gene>
    <name evidence="3" type="ORF">D7Y13_32905</name>
</gene>
<evidence type="ECO:0000259" key="2">
    <source>
        <dbReference type="PROSITE" id="PS50943"/>
    </source>
</evidence>
<dbReference type="InterPro" id="IPR010982">
    <property type="entry name" value="Lambda_DNA-bd_dom_sf"/>
</dbReference>
<organism evidence="3 4">
    <name type="scientific">Corallococcus praedator</name>
    <dbReference type="NCBI Taxonomy" id="2316724"/>
    <lineage>
        <taxon>Bacteria</taxon>
        <taxon>Pseudomonadati</taxon>
        <taxon>Myxococcota</taxon>
        <taxon>Myxococcia</taxon>
        <taxon>Myxococcales</taxon>
        <taxon>Cystobacterineae</taxon>
        <taxon>Myxococcaceae</taxon>
        <taxon>Corallococcus</taxon>
    </lineage>
</organism>
<comment type="caution">
    <text evidence="3">The sequence shown here is derived from an EMBL/GenBank/DDBJ whole genome shotgun (WGS) entry which is preliminary data.</text>
</comment>
<reference evidence="3 4" key="1">
    <citation type="submission" date="2018-09" db="EMBL/GenBank/DDBJ databases">
        <authorList>
            <person name="Livingstone P.G."/>
            <person name="Whitworth D.E."/>
        </authorList>
    </citation>
    <scope>NUCLEOTIDE SEQUENCE [LARGE SCALE GENOMIC DNA]</scope>
    <source>
        <strain evidence="3 4">CA031B</strain>
    </source>
</reference>
<dbReference type="InterPro" id="IPR001387">
    <property type="entry name" value="Cro/C1-type_HTH"/>
</dbReference>
<name>A0ABX9QAH7_9BACT</name>
<evidence type="ECO:0000313" key="4">
    <source>
        <dbReference type="Proteomes" id="UP000278907"/>
    </source>
</evidence>
<accession>A0ABX9QAH7</accession>
<sequence>MHLPPDVHAAVPPKASLRPLPAIIGETLRAARLRAGLKQAEVAKVVAISRNAYSRLERGLMLPSVATLYRLCAALGATPNELLGYPTLLSPDIAATTKDALRRHVHRLDTRQALALVQLLSGVR</sequence>
<dbReference type="SMART" id="SM00530">
    <property type="entry name" value="HTH_XRE"/>
    <property type="match status" value="1"/>
</dbReference>
<dbReference type="PROSITE" id="PS50943">
    <property type="entry name" value="HTH_CROC1"/>
    <property type="match status" value="1"/>
</dbReference>
<proteinExistence type="predicted"/>
<feature type="domain" description="HTH cro/C1-type" evidence="2">
    <location>
        <begin position="28"/>
        <end position="82"/>
    </location>
</feature>